<comment type="caution">
    <text evidence="5">The sequence shown here is derived from an EMBL/GenBank/DDBJ whole genome shotgun (WGS) entry which is preliminary data.</text>
</comment>
<dbReference type="PROSITE" id="PS51782">
    <property type="entry name" value="LYSM"/>
    <property type="match status" value="1"/>
</dbReference>
<organism evidence="5 6">
    <name type="scientific">Macrococcus bovicus</name>
    <dbReference type="NCBI Taxonomy" id="69968"/>
    <lineage>
        <taxon>Bacteria</taxon>
        <taxon>Bacillati</taxon>
        <taxon>Bacillota</taxon>
        <taxon>Bacilli</taxon>
        <taxon>Bacillales</taxon>
        <taxon>Staphylococcaceae</taxon>
        <taxon>Macrococcus</taxon>
    </lineage>
</organism>
<evidence type="ECO:0000256" key="2">
    <source>
        <dbReference type="ARBA" id="ARBA00022801"/>
    </source>
</evidence>
<gene>
    <name evidence="5" type="ORF">ERX55_10340</name>
</gene>
<dbReference type="PANTHER" id="PTHR30404">
    <property type="entry name" value="N-ACETYLMURAMOYL-L-ALANINE AMIDASE"/>
    <property type="match status" value="1"/>
</dbReference>
<dbReference type="InterPro" id="IPR002508">
    <property type="entry name" value="MurNAc-LAA_cat"/>
</dbReference>
<protein>
    <submittedName>
        <fullName evidence="5">LysM peptidoglycan-binding domain-containing protein</fullName>
    </submittedName>
</protein>
<evidence type="ECO:0000313" key="5">
    <source>
        <dbReference type="EMBL" id="TDM12647.1"/>
    </source>
</evidence>
<dbReference type="CDD" id="cd00118">
    <property type="entry name" value="LysM"/>
    <property type="match status" value="1"/>
</dbReference>
<dbReference type="Gene3D" id="3.90.1720.10">
    <property type="entry name" value="endopeptidase domain like (from Nostoc punctiforme)"/>
    <property type="match status" value="1"/>
</dbReference>
<dbReference type="Proteomes" id="UP000294843">
    <property type="component" value="Unassembled WGS sequence"/>
</dbReference>
<dbReference type="CDD" id="cd02696">
    <property type="entry name" value="MurNAc-LAA"/>
    <property type="match status" value="1"/>
</dbReference>
<name>A0A4R6BXC2_9STAP</name>
<keyword evidence="1" id="KW-0732">Signal</keyword>
<feature type="domain" description="Peptidase C51" evidence="3">
    <location>
        <begin position="5"/>
        <end position="137"/>
    </location>
</feature>
<sequence>MTKTRAELNQRLDWYIGKFINPDGLYGYQCADLPTDLVKWATGITMTGNANQLIDNHFNGAAEVLINTPDLLPKPGDILIYTLGRFDNQYGHVAVVHSDITLESCVVIEQNWNGKADTPVKKRRDNYEGLSHIIRIKYKEEEAMSKRILLTAGHGGNDPGAVGNGTNERDFIRENIVDNIAKYLRKAGNDVTVFDKKYDMLTWTFDPSKQYGLYWAKKQKFDEVIEFHLDAASPSASGGHTIIWGGFNPDKMDTRIQKALSDTVGVIRPISKRTDLGNARIAAELGVSYRLVELGFITSKKDMNYIKGNLQSFTKEIAEAIHGGGIDDPKRAEKKKPASLSNATTHKVVKGDTLYSISKKYGVTIKDLIDLNNKIKSKNYKDNTQIAVGTVLKVK</sequence>
<evidence type="ECO:0000256" key="1">
    <source>
        <dbReference type="ARBA" id="ARBA00022729"/>
    </source>
</evidence>
<dbReference type="EMBL" id="SCWF01000015">
    <property type="protein sequence ID" value="TDM12647.1"/>
    <property type="molecule type" value="Genomic_DNA"/>
</dbReference>
<dbReference type="PANTHER" id="PTHR30404:SF8">
    <property type="entry name" value="AUTOLYSIN PH-RELATED"/>
    <property type="match status" value="1"/>
</dbReference>
<evidence type="ECO:0000313" key="6">
    <source>
        <dbReference type="Proteomes" id="UP000294843"/>
    </source>
</evidence>
<dbReference type="Pfam" id="PF01520">
    <property type="entry name" value="Amidase_3"/>
    <property type="match status" value="1"/>
</dbReference>
<dbReference type="SUPFAM" id="SSF53187">
    <property type="entry name" value="Zn-dependent exopeptidases"/>
    <property type="match status" value="1"/>
</dbReference>
<dbReference type="Gene3D" id="3.10.350.10">
    <property type="entry name" value="LysM domain"/>
    <property type="match status" value="1"/>
</dbReference>
<keyword evidence="6" id="KW-1185">Reference proteome</keyword>
<reference evidence="5 6" key="1">
    <citation type="submission" date="2019-01" db="EMBL/GenBank/DDBJ databases">
        <title>Draft genome sequences of the type strains of six Macrococcus species.</title>
        <authorList>
            <person name="Mazhar S."/>
            <person name="Altermann E."/>
            <person name="Hill C."/>
            <person name="Mcauliffe O."/>
        </authorList>
    </citation>
    <scope>NUCLEOTIDE SEQUENCE [LARGE SCALE GENOMIC DNA]</scope>
    <source>
        <strain evidence="5 6">ATCC 51825</strain>
    </source>
</reference>
<dbReference type="InterPro" id="IPR007921">
    <property type="entry name" value="CHAP_dom"/>
</dbReference>
<dbReference type="Pfam" id="PF01476">
    <property type="entry name" value="LysM"/>
    <property type="match status" value="1"/>
</dbReference>
<dbReference type="GO" id="GO:0009253">
    <property type="term" value="P:peptidoglycan catabolic process"/>
    <property type="evidence" value="ECO:0007669"/>
    <property type="project" value="InterPro"/>
</dbReference>
<dbReference type="GO" id="GO:0030288">
    <property type="term" value="C:outer membrane-bounded periplasmic space"/>
    <property type="evidence" value="ECO:0007669"/>
    <property type="project" value="TreeGrafter"/>
</dbReference>
<dbReference type="Pfam" id="PF05257">
    <property type="entry name" value="CHAP"/>
    <property type="match status" value="1"/>
</dbReference>
<dbReference type="PROSITE" id="PS50911">
    <property type="entry name" value="CHAP"/>
    <property type="match status" value="1"/>
</dbReference>
<dbReference type="SUPFAM" id="SSF54106">
    <property type="entry name" value="LysM domain"/>
    <property type="match status" value="1"/>
</dbReference>
<dbReference type="InterPro" id="IPR018392">
    <property type="entry name" value="LysM"/>
</dbReference>
<dbReference type="Gene3D" id="3.40.630.40">
    <property type="entry name" value="Zn-dependent exopeptidases"/>
    <property type="match status" value="1"/>
</dbReference>
<dbReference type="GO" id="GO:0008745">
    <property type="term" value="F:N-acetylmuramoyl-L-alanine amidase activity"/>
    <property type="evidence" value="ECO:0007669"/>
    <property type="project" value="InterPro"/>
</dbReference>
<dbReference type="InterPro" id="IPR038765">
    <property type="entry name" value="Papain-like_cys_pep_sf"/>
</dbReference>
<dbReference type="AlphaFoldDB" id="A0A4R6BXC2"/>
<dbReference type="InterPro" id="IPR050695">
    <property type="entry name" value="N-acetylmuramoyl_amidase_3"/>
</dbReference>
<dbReference type="SMART" id="SM00257">
    <property type="entry name" value="LysM"/>
    <property type="match status" value="1"/>
</dbReference>
<feature type="domain" description="LysM" evidence="4">
    <location>
        <begin position="344"/>
        <end position="394"/>
    </location>
</feature>
<evidence type="ECO:0000259" key="4">
    <source>
        <dbReference type="PROSITE" id="PS51782"/>
    </source>
</evidence>
<keyword evidence="2" id="KW-0378">Hydrolase</keyword>
<dbReference type="OrthoDB" id="2195319at2"/>
<dbReference type="InterPro" id="IPR036779">
    <property type="entry name" value="LysM_dom_sf"/>
</dbReference>
<proteinExistence type="predicted"/>
<dbReference type="SUPFAM" id="SSF54001">
    <property type="entry name" value="Cysteine proteinases"/>
    <property type="match status" value="1"/>
</dbReference>
<accession>A0A4R6BXC2</accession>
<evidence type="ECO:0000259" key="3">
    <source>
        <dbReference type="PROSITE" id="PS50911"/>
    </source>
</evidence>